<dbReference type="AlphaFoldDB" id="A0A1T4SX26"/>
<protein>
    <submittedName>
        <fullName evidence="1">Uncharacterized protein</fullName>
    </submittedName>
</protein>
<accession>A0A1T4SX26</accession>
<organism evidence="1 2">
    <name type="scientific">Chitinophaga eiseniae</name>
    <dbReference type="NCBI Taxonomy" id="634771"/>
    <lineage>
        <taxon>Bacteria</taxon>
        <taxon>Pseudomonadati</taxon>
        <taxon>Bacteroidota</taxon>
        <taxon>Chitinophagia</taxon>
        <taxon>Chitinophagales</taxon>
        <taxon>Chitinophagaceae</taxon>
        <taxon>Chitinophaga</taxon>
    </lineage>
</organism>
<dbReference type="RefSeq" id="WP_078671050.1">
    <property type="nucleotide sequence ID" value="NZ_FUWZ01000003.1"/>
</dbReference>
<evidence type="ECO:0000313" key="1">
    <source>
        <dbReference type="EMBL" id="SKA32814.1"/>
    </source>
</evidence>
<sequence>MFAQSPSGYYSRLEKKMGVFIGHRKRLQMRLDFILRCWLEAGSAYLDEYMEILRQVEVIERCIGVWIKPATELRDHLNLIVRTGMYPQDVSPILDDFEHIDIDWCAIVGRAYEISLPPGSVFYRKGYVPA</sequence>
<reference evidence="2" key="1">
    <citation type="submission" date="2017-02" db="EMBL/GenBank/DDBJ databases">
        <authorList>
            <person name="Varghese N."/>
            <person name="Submissions S."/>
        </authorList>
    </citation>
    <scope>NUCLEOTIDE SEQUENCE [LARGE SCALE GENOMIC DNA]</scope>
    <source>
        <strain evidence="2">DSM 22224</strain>
    </source>
</reference>
<name>A0A1T4SX26_9BACT</name>
<proteinExistence type="predicted"/>
<evidence type="ECO:0000313" key="2">
    <source>
        <dbReference type="Proteomes" id="UP000190367"/>
    </source>
</evidence>
<gene>
    <name evidence="1" type="ORF">SAMN04488128_103723</name>
</gene>
<dbReference type="EMBL" id="FUWZ01000003">
    <property type="protein sequence ID" value="SKA32814.1"/>
    <property type="molecule type" value="Genomic_DNA"/>
</dbReference>
<keyword evidence="2" id="KW-1185">Reference proteome</keyword>
<dbReference type="STRING" id="634771.SAMN04488128_103723"/>
<dbReference type="Proteomes" id="UP000190367">
    <property type="component" value="Unassembled WGS sequence"/>
</dbReference>